<evidence type="ECO:0000256" key="1">
    <source>
        <dbReference type="ARBA" id="ARBA00004651"/>
    </source>
</evidence>
<keyword evidence="3 8" id="KW-0813">Transport</keyword>
<dbReference type="RefSeq" id="WP_309555857.1">
    <property type="nucleotide sequence ID" value="NZ_JAVJAN010000003.1"/>
</dbReference>
<feature type="transmembrane region" description="Helical" evidence="9">
    <location>
        <begin position="76"/>
        <end position="95"/>
    </location>
</feature>
<evidence type="ECO:0000256" key="3">
    <source>
        <dbReference type="ARBA" id="ARBA00022448"/>
    </source>
</evidence>
<evidence type="ECO:0000256" key="4">
    <source>
        <dbReference type="ARBA" id="ARBA00022475"/>
    </source>
</evidence>
<keyword evidence="7 8" id="KW-0472">Membrane</keyword>
<keyword evidence="5 9" id="KW-0812">Transmembrane</keyword>
<comment type="subcellular location">
    <subcellularLocation>
        <location evidence="1">Cell membrane</location>
        <topology evidence="1">Multi-pass membrane protein</topology>
    </subcellularLocation>
</comment>
<keyword evidence="11" id="KW-1185">Reference proteome</keyword>
<feature type="transmembrane region" description="Helical" evidence="9">
    <location>
        <begin position="142"/>
        <end position="169"/>
    </location>
</feature>
<gene>
    <name evidence="10" type="ORF">RGC78_01310</name>
</gene>
<keyword evidence="6 9" id="KW-1133">Transmembrane helix</keyword>
<evidence type="ECO:0000256" key="5">
    <source>
        <dbReference type="ARBA" id="ARBA00022692"/>
    </source>
</evidence>
<reference evidence="10 11" key="1">
    <citation type="submission" date="2023-09" db="EMBL/GenBank/DDBJ databases">
        <authorList>
            <person name="Zhai L."/>
        </authorList>
    </citation>
    <scope>NUCLEOTIDE SEQUENCE [LARGE SCALE GENOMIC DNA]</scope>
    <source>
        <strain evidence="10 11">5 N-1</strain>
    </source>
</reference>
<evidence type="ECO:0000256" key="2">
    <source>
        <dbReference type="ARBA" id="ARBA00005540"/>
    </source>
</evidence>
<dbReference type="InterPro" id="IPR024529">
    <property type="entry name" value="ECF_trnsprt_substrate-spec"/>
</dbReference>
<dbReference type="Gene3D" id="1.10.1760.20">
    <property type="match status" value="1"/>
</dbReference>
<keyword evidence="4 8" id="KW-1003">Cell membrane</keyword>
<evidence type="ECO:0000313" key="11">
    <source>
        <dbReference type="Proteomes" id="UP001256646"/>
    </source>
</evidence>
<evidence type="ECO:0000256" key="6">
    <source>
        <dbReference type="ARBA" id="ARBA00022989"/>
    </source>
</evidence>
<dbReference type="PANTHER" id="PTHR38438:SF1">
    <property type="entry name" value="RIBOFLAVIN TRANSPORTER RIBU"/>
    <property type="match status" value="1"/>
</dbReference>
<dbReference type="Pfam" id="PF12822">
    <property type="entry name" value="ECF_trnsprt"/>
    <property type="match status" value="1"/>
</dbReference>
<evidence type="ECO:0000256" key="8">
    <source>
        <dbReference type="PIRNR" id="PIRNR037778"/>
    </source>
</evidence>
<comment type="similarity">
    <text evidence="2 8">Belongs to the prokaryotic riboflavin transporter (P-RFT) (TC 2.A.87) family.</text>
</comment>
<feature type="transmembrane region" description="Helical" evidence="9">
    <location>
        <begin position="43"/>
        <end position="69"/>
    </location>
</feature>
<proteinExistence type="inferred from homology"/>
<organism evidence="10 11">
    <name type="scientific">Clostridium aquiflavi</name>
    <dbReference type="NCBI Taxonomy" id="3073603"/>
    <lineage>
        <taxon>Bacteria</taxon>
        <taxon>Bacillati</taxon>
        <taxon>Bacillota</taxon>
        <taxon>Clostridia</taxon>
        <taxon>Eubacteriales</taxon>
        <taxon>Clostridiaceae</taxon>
        <taxon>Clostridium</taxon>
    </lineage>
</organism>
<dbReference type="InterPro" id="IPR025720">
    <property type="entry name" value="RibU"/>
</dbReference>
<dbReference type="PANTHER" id="PTHR38438">
    <property type="entry name" value="RIBOFLAVIN TRANSPORTER RIBU"/>
    <property type="match status" value="1"/>
</dbReference>
<comment type="caution">
    <text evidence="10">The sequence shown here is derived from an EMBL/GenBank/DDBJ whole genome shotgun (WGS) entry which is preliminary data.</text>
</comment>
<dbReference type="PIRSF" id="PIRSF037778">
    <property type="entry name" value="UCP037778_transp_RibU"/>
    <property type="match status" value="1"/>
</dbReference>
<comment type="function">
    <text evidence="8">Probably a riboflavin-binding protein that interacts with the energy-coupling factor (ECF) ABC-transporter complex.</text>
</comment>
<evidence type="ECO:0000256" key="9">
    <source>
        <dbReference type="SAM" id="Phobius"/>
    </source>
</evidence>
<dbReference type="EMBL" id="JAVJAN010000003">
    <property type="protein sequence ID" value="MDR5586102.1"/>
    <property type="molecule type" value="Genomic_DNA"/>
</dbReference>
<evidence type="ECO:0000313" key="10">
    <source>
        <dbReference type="EMBL" id="MDR5586102.1"/>
    </source>
</evidence>
<feature type="transmembrane region" description="Helical" evidence="9">
    <location>
        <begin position="12"/>
        <end position="31"/>
    </location>
</feature>
<accession>A0ABU1ECP0</accession>
<evidence type="ECO:0000256" key="7">
    <source>
        <dbReference type="ARBA" id="ARBA00023136"/>
    </source>
</evidence>
<feature type="transmembrane region" description="Helical" evidence="9">
    <location>
        <begin position="107"/>
        <end position="130"/>
    </location>
</feature>
<name>A0ABU1ECP0_9CLOT</name>
<dbReference type="Proteomes" id="UP001256646">
    <property type="component" value="Unassembled WGS sequence"/>
</dbReference>
<protein>
    <recommendedName>
        <fullName evidence="8">Riboflavin transporter</fullName>
    </recommendedName>
</protein>
<sequence>MNKNTNKTIKISLLSALALILMYLEIPYPVFPWLKIDLSDVPALLGAFGFGPLAGVTIELIKNILILLIKGSQSGFVGEFANFLVGVSLILPAGILYKRNKSKESAILGMILGGVCIEIIGIISNVYLLLPAYGMQMSSAELLRYVTVGLVPFNGIKAILVCTLTYVLYKKVSVSIFKAEPNFGSPEKNSKTITE</sequence>